<dbReference type="Proteomes" id="UP001604002">
    <property type="component" value="Unassembled WGS sequence"/>
</dbReference>
<keyword evidence="2" id="KW-1185">Reference proteome</keyword>
<evidence type="ECO:0000313" key="2">
    <source>
        <dbReference type="Proteomes" id="UP001604002"/>
    </source>
</evidence>
<comment type="caution">
    <text evidence="1">The sequence shown here is derived from an EMBL/GenBank/DDBJ whole genome shotgun (WGS) entry which is preliminary data.</text>
</comment>
<sequence length="116" mass="12529">MSKLSTPGAVPQNYRALLAKRLTQLPFVDQAALSTATISEPRDGWAGIAWGGVIPIGCVSWERQNIFGKQITEYTLYFFNVGRPMVGDKWVSAGECGPMSPFYEARKASEVASAGG</sequence>
<proteinExistence type="predicted"/>
<organism evidence="1 2">
    <name type="scientific">Xanthobacter oligotrophicus</name>
    <dbReference type="NCBI Taxonomy" id="2607286"/>
    <lineage>
        <taxon>Bacteria</taxon>
        <taxon>Pseudomonadati</taxon>
        <taxon>Pseudomonadota</taxon>
        <taxon>Alphaproteobacteria</taxon>
        <taxon>Hyphomicrobiales</taxon>
        <taxon>Xanthobacteraceae</taxon>
        <taxon>Xanthobacter</taxon>
    </lineage>
</organism>
<dbReference type="RefSeq" id="WP_393990881.1">
    <property type="nucleotide sequence ID" value="NZ_JBAFVH010000001.1"/>
</dbReference>
<dbReference type="EMBL" id="JBAFVH010000001">
    <property type="protein sequence ID" value="MFG1370797.1"/>
    <property type="molecule type" value="Genomic_DNA"/>
</dbReference>
<name>A0ABW6ZPZ3_9HYPH</name>
<reference evidence="1 2" key="1">
    <citation type="submission" date="2024-02" db="EMBL/GenBank/DDBJ databases">
        <title>Expansion and revision of Xanthobacter and proposal of Roseixanthobacter gen. nov.</title>
        <authorList>
            <person name="Soltysiak M.P.M."/>
            <person name="Jalihal A."/>
            <person name="Ory A."/>
            <person name="Chrisophersen C."/>
            <person name="Lee A.D."/>
            <person name="Boulton J."/>
            <person name="Springer M."/>
        </authorList>
    </citation>
    <scope>NUCLEOTIDE SEQUENCE [LARGE SCALE GENOMIC DNA]</scope>
    <source>
        <strain evidence="1 2">23A</strain>
    </source>
</reference>
<gene>
    <name evidence="1" type="ORF">V5F32_01320</name>
</gene>
<evidence type="ECO:0000313" key="1">
    <source>
        <dbReference type="EMBL" id="MFG1370797.1"/>
    </source>
</evidence>
<protein>
    <submittedName>
        <fullName evidence="1">Uncharacterized protein</fullName>
    </submittedName>
</protein>
<accession>A0ABW6ZPZ3</accession>